<gene>
    <name evidence="2" type="ORF">RRG08_022604</name>
</gene>
<feature type="region of interest" description="Disordered" evidence="1">
    <location>
        <begin position="271"/>
        <end position="348"/>
    </location>
</feature>
<feature type="region of interest" description="Disordered" evidence="1">
    <location>
        <begin position="1"/>
        <end position="28"/>
    </location>
</feature>
<dbReference type="Proteomes" id="UP001283361">
    <property type="component" value="Unassembled WGS sequence"/>
</dbReference>
<feature type="compositionally biased region" description="Basic and acidic residues" evidence="1">
    <location>
        <begin position="271"/>
        <end position="280"/>
    </location>
</feature>
<feature type="compositionally biased region" description="Low complexity" evidence="1">
    <location>
        <begin position="338"/>
        <end position="348"/>
    </location>
</feature>
<dbReference type="PANTHER" id="PTHR35079:SF1">
    <property type="entry name" value="LUNG ADENOMA SUSCEPTIBILITY PROTEIN 2"/>
    <property type="match status" value="1"/>
</dbReference>
<evidence type="ECO:0000313" key="3">
    <source>
        <dbReference type="Proteomes" id="UP001283361"/>
    </source>
</evidence>
<feature type="compositionally biased region" description="Polar residues" evidence="1">
    <location>
        <begin position="819"/>
        <end position="842"/>
    </location>
</feature>
<feature type="region of interest" description="Disordered" evidence="1">
    <location>
        <begin position="863"/>
        <end position="882"/>
    </location>
</feature>
<feature type="region of interest" description="Disordered" evidence="1">
    <location>
        <begin position="767"/>
        <end position="844"/>
    </location>
</feature>
<dbReference type="AlphaFoldDB" id="A0AAE1D8B3"/>
<comment type="caution">
    <text evidence="2">The sequence shown here is derived from an EMBL/GenBank/DDBJ whole genome shotgun (WGS) entry which is preliminary data.</text>
</comment>
<sequence length="956" mass="100946">MTAATSASDPFSPRSSVGSGSTDSSCLPRRRIRCGKTQIAVGECRYESASDALVAYLKQFEEAGGDGATTDHTDLAVLARSGSKPAMVASSTPNGRVSGDVLLLPKPPLPGMAAGVRQEQVASSDRKAAGPGRLVGKGLAGSGLVLGSHGITVAGTREDVEDLLTSKVSPQLQEEVTDTLREVKLRRLLKQAALKSKNQTKTGLQQEVEAALLRSAELLEKVTKEDISSSQTPVADVSSVSSPNSSTLNTELEALLLGNTTLLEDTDHMAPDMEEGEGRLPDSQPPTPRRSGHTYSYHTTRPSRSREKPGQNASVTDSARCAPMSYTTRSRAGRRPRASSIDSLLPAPSASLNSTLQLLLNSKDYASKRDTVCSPGSSDSVPSNQSDPTDLLRQVRSRSVSPGAFISGSRARHGRRSPRHETGASPGALKEAPDWLGQLDDSVRKSVPSWVGEMNVSQVSDSVWVHEALLQDENNKRPPVASAGGSKVPSWVGQAETSDINDEEESSDSWRPPLVPLMSTPIKPMGTSNNIDLNFNAKKSSTTISDNHFPSKNISDLTSDSRPGLNFSDLSTSLPPSADHNINSNNHSKSTNHNNVNTNLNGNISMNTSSTSNKHVTFTDNTTEYLERLPSASPLLSPSTSLLRKPKSASGSLPFPPPHPNRASGTGNSKRDLSTPAASKVLDSDYNGEAVLRNSILPQTARLRRSMDTFAASSENLRRRSASSSASSEGSGASGVTSGVTSNLTARCSSLDTVALLAGKTLTRSNRPLLERDSKGTGAAGGDNTGRGLDLESSSDGLDGDRPWERMVNTIKAPVPVGNESSGHEASNGQVSHQHLESTLSGGRQPGSMEALKNMLFKLQAEETSTQDGTDKRGEDVLNTSGHNISQSSMAVIPALENYDFKQEPGGHSLEKALVHLNRLKKLVKTTPAASSSSVMSEGGVKPAAISAHGATGETS</sequence>
<evidence type="ECO:0000313" key="2">
    <source>
        <dbReference type="EMBL" id="KAK3761204.1"/>
    </source>
</evidence>
<reference evidence="2" key="1">
    <citation type="journal article" date="2023" name="G3 (Bethesda)">
        <title>A reference genome for the long-term kleptoplast-retaining sea slug Elysia crispata morphotype clarki.</title>
        <authorList>
            <person name="Eastman K.E."/>
            <person name="Pendleton A.L."/>
            <person name="Shaikh M.A."/>
            <person name="Suttiyut T."/>
            <person name="Ogas R."/>
            <person name="Tomko P."/>
            <person name="Gavelis G."/>
            <person name="Widhalm J.R."/>
            <person name="Wisecaver J.H."/>
        </authorList>
    </citation>
    <scope>NUCLEOTIDE SEQUENCE</scope>
    <source>
        <strain evidence="2">ECLA1</strain>
    </source>
</reference>
<evidence type="ECO:0000256" key="1">
    <source>
        <dbReference type="SAM" id="MobiDB-lite"/>
    </source>
</evidence>
<dbReference type="EMBL" id="JAWDGP010004927">
    <property type="protein sequence ID" value="KAK3761204.1"/>
    <property type="molecule type" value="Genomic_DNA"/>
</dbReference>
<feature type="compositionally biased region" description="Polar residues" evidence="1">
    <location>
        <begin position="293"/>
        <end position="302"/>
    </location>
</feature>
<feature type="region of interest" description="Disordered" evidence="1">
    <location>
        <begin position="925"/>
        <end position="956"/>
    </location>
</feature>
<feature type="compositionally biased region" description="Low complexity" evidence="1">
    <location>
        <begin position="581"/>
        <end position="605"/>
    </location>
</feature>
<dbReference type="PANTHER" id="PTHR35079">
    <property type="entry name" value="LUNG ADENOMA SUSCEPTIBILITY PROTEIN 2"/>
    <property type="match status" value="1"/>
</dbReference>
<feature type="compositionally biased region" description="Polar residues" evidence="1">
    <location>
        <begin position="606"/>
        <end position="616"/>
    </location>
</feature>
<feature type="compositionally biased region" description="Low complexity" evidence="1">
    <location>
        <begin position="722"/>
        <end position="740"/>
    </location>
</feature>
<organism evidence="2 3">
    <name type="scientific">Elysia crispata</name>
    <name type="common">lettuce slug</name>
    <dbReference type="NCBI Taxonomy" id="231223"/>
    <lineage>
        <taxon>Eukaryota</taxon>
        <taxon>Metazoa</taxon>
        <taxon>Spiralia</taxon>
        <taxon>Lophotrochozoa</taxon>
        <taxon>Mollusca</taxon>
        <taxon>Gastropoda</taxon>
        <taxon>Heterobranchia</taxon>
        <taxon>Euthyneura</taxon>
        <taxon>Panpulmonata</taxon>
        <taxon>Sacoglossa</taxon>
        <taxon>Placobranchoidea</taxon>
        <taxon>Plakobranchidae</taxon>
        <taxon>Elysia</taxon>
    </lineage>
</organism>
<protein>
    <submittedName>
        <fullName evidence="2">Uncharacterized protein</fullName>
    </submittedName>
</protein>
<feature type="compositionally biased region" description="Low complexity" evidence="1">
    <location>
        <begin position="12"/>
        <end position="25"/>
    </location>
</feature>
<dbReference type="InterPro" id="IPR052679">
    <property type="entry name" value="Cell_Prolif_Regulator"/>
</dbReference>
<name>A0AAE1D8B3_9GAST</name>
<feature type="region of interest" description="Disordered" evidence="1">
    <location>
        <begin position="223"/>
        <end position="247"/>
    </location>
</feature>
<feature type="compositionally biased region" description="Low complexity" evidence="1">
    <location>
        <begin position="237"/>
        <end position="247"/>
    </location>
</feature>
<proteinExistence type="predicted"/>
<feature type="region of interest" description="Disordered" evidence="1">
    <location>
        <begin position="370"/>
        <end position="436"/>
    </location>
</feature>
<feature type="region of interest" description="Disordered" evidence="1">
    <location>
        <begin position="629"/>
        <end position="676"/>
    </location>
</feature>
<keyword evidence="3" id="KW-1185">Reference proteome</keyword>
<feature type="compositionally biased region" description="Polar residues" evidence="1">
    <location>
        <begin position="374"/>
        <end position="388"/>
    </location>
</feature>
<accession>A0AAE1D8B3</accession>
<feature type="region of interest" description="Disordered" evidence="1">
    <location>
        <begin position="712"/>
        <end position="740"/>
    </location>
</feature>
<feature type="compositionally biased region" description="Low complexity" evidence="1">
    <location>
        <begin position="629"/>
        <end position="643"/>
    </location>
</feature>
<feature type="region of interest" description="Disordered" evidence="1">
    <location>
        <begin position="566"/>
        <end position="616"/>
    </location>
</feature>
<feature type="region of interest" description="Disordered" evidence="1">
    <location>
        <begin position="475"/>
        <end position="514"/>
    </location>
</feature>